<keyword evidence="1" id="KW-1133">Transmembrane helix</keyword>
<sequence length="74" mass="8138">MARRKDLSKRGSPLVEEGLLLGIAIVTLTVVLSLVVGLLSGVQNTFDLSIFNGEGFLEDMRQSLDKILSFFRIV</sequence>
<keyword evidence="1" id="KW-0812">Transmembrane</keyword>
<evidence type="ECO:0000256" key="1">
    <source>
        <dbReference type="SAM" id="Phobius"/>
    </source>
</evidence>
<reference evidence="2" key="1">
    <citation type="journal article" date="2020" name="mSystems">
        <title>Genome- and Community-Level Interaction Insights into Carbon Utilization and Element Cycling Functions of Hydrothermarchaeota in Hydrothermal Sediment.</title>
        <authorList>
            <person name="Zhou Z."/>
            <person name="Liu Y."/>
            <person name="Xu W."/>
            <person name="Pan J."/>
            <person name="Luo Z.H."/>
            <person name="Li M."/>
        </authorList>
    </citation>
    <scope>NUCLEOTIDE SEQUENCE [LARGE SCALE GENOMIC DNA]</scope>
    <source>
        <strain evidence="2">SpSt-468</strain>
    </source>
</reference>
<organism evidence="2">
    <name type="scientific">Candidatus Methanomethylicus mesodigestus</name>
    <dbReference type="NCBI Taxonomy" id="1867258"/>
    <lineage>
        <taxon>Archaea</taxon>
        <taxon>Thermoproteota</taxon>
        <taxon>Methanosuratincolia</taxon>
        <taxon>Candidatus Methanomethylicales</taxon>
        <taxon>Candidatus Methanomethylicaceae</taxon>
        <taxon>Candidatus Methanomethylicus</taxon>
    </lineage>
</organism>
<accession>A0A7C3F9W9</accession>
<gene>
    <name evidence="2" type="ORF">ENS19_02180</name>
</gene>
<protein>
    <submittedName>
        <fullName evidence="2">Uncharacterized protein</fullName>
    </submittedName>
</protein>
<evidence type="ECO:0000313" key="2">
    <source>
        <dbReference type="EMBL" id="HFK20067.1"/>
    </source>
</evidence>
<dbReference type="EMBL" id="DSTX01000002">
    <property type="protein sequence ID" value="HFK20067.1"/>
    <property type="molecule type" value="Genomic_DNA"/>
</dbReference>
<dbReference type="AlphaFoldDB" id="A0A7C3F9W9"/>
<proteinExistence type="predicted"/>
<feature type="transmembrane region" description="Helical" evidence="1">
    <location>
        <begin position="20"/>
        <end position="42"/>
    </location>
</feature>
<name>A0A7C3F9W9_9CREN</name>
<comment type="caution">
    <text evidence="2">The sequence shown here is derived from an EMBL/GenBank/DDBJ whole genome shotgun (WGS) entry which is preliminary data.</text>
</comment>
<keyword evidence="1" id="KW-0472">Membrane</keyword>